<dbReference type="PANTHER" id="PTHR10851">
    <property type="entry name" value="PYRIDOXINE-5-PHOSPHATE OXIDASE"/>
    <property type="match status" value="1"/>
</dbReference>
<evidence type="ECO:0000256" key="4">
    <source>
        <dbReference type="ARBA" id="ARBA00023002"/>
    </source>
</evidence>
<organism evidence="9 10">
    <name type="scientific">Actinomadura syzygii</name>
    <dbReference type="NCBI Taxonomy" id="1427538"/>
    <lineage>
        <taxon>Bacteria</taxon>
        <taxon>Bacillati</taxon>
        <taxon>Actinomycetota</taxon>
        <taxon>Actinomycetes</taxon>
        <taxon>Streptosporangiales</taxon>
        <taxon>Thermomonosporaceae</taxon>
        <taxon>Actinomadura</taxon>
    </lineage>
</organism>
<dbReference type="EMBL" id="VSFF01000004">
    <property type="protein sequence ID" value="TYC16034.1"/>
    <property type="molecule type" value="Genomic_DNA"/>
</dbReference>
<keyword evidence="3 6" id="KW-0288">FMN</keyword>
<evidence type="ECO:0000256" key="6">
    <source>
        <dbReference type="PIRSR" id="PIRSR000190-2"/>
    </source>
</evidence>
<evidence type="ECO:0000259" key="8">
    <source>
        <dbReference type="Pfam" id="PF10590"/>
    </source>
</evidence>
<reference evidence="9 10" key="1">
    <citation type="submission" date="2019-08" db="EMBL/GenBank/DDBJ databases">
        <title>Actinomadura sp. nov. CYP1-5 isolated from mountain soil.</title>
        <authorList>
            <person name="Songsumanus A."/>
            <person name="Kuncharoen N."/>
            <person name="Kudo T."/>
            <person name="Yuki M."/>
            <person name="Igarashi Y."/>
            <person name="Tanasupawat S."/>
        </authorList>
    </citation>
    <scope>NUCLEOTIDE SEQUENCE [LARGE SCALE GENOMIC DNA]</scope>
    <source>
        <strain evidence="9 10">GKU157</strain>
    </source>
</reference>
<dbReference type="InterPro" id="IPR019576">
    <property type="entry name" value="Pyridoxamine_oxidase_dimer_C"/>
</dbReference>
<dbReference type="EC" id="1.4.3.5" evidence="5"/>
<dbReference type="InterPro" id="IPR012349">
    <property type="entry name" value="Split_barrel_FMN-bd"/>
</dbReference>
<dbReference type="GO" id="GO:0008615">
    <property type="term" value="P:pyridoxine biosynthetic process"/>
    <property type="evidence" value="ECO:0007669"/>
    <property type="project" value="UniProtKB-UniRule"/>
</dbReference>
<dbReference type="NCBIfam" id="NF004231">
    <property type="entry name" value="PRK05679.1"/>
    <property type="match status" value="1"/>
</dbReference>
<feature type="domain" description="Pyridoxine 5'-phosphate oxidase dimerisation C-terminal" evidence="8">
    <location>
        <begin position="169"/>
        <end position="209"/>
    </location>
</feature>
<evidence type="ECO:0000256" key="1">
    <source>
        <dbReference type="ARBA" id="ARBA00007301"/>
    </source>
</evidence>
<dbReference type="InterPro" id="IPR011576">
    <property type="entry name" value="Pyridox_Oxase_N"/>
</dbReference>
<feature type="binding site" evidence="6">
    <location>
        <position position="79"/>
    </location>
    <ligand>
        <name>FMN</name>
        <dbReference type="ChEBI" id="CHEBI:58210"/>
    </ligand>
</feature>
<dbReference type="Gene3D" id="2.30.110.10">
    <property type="entry name" value="Electron Transport, Fmn-binding Protein, Chain A"/>
    <property type="match status" value="1"/>
</dbReference>
<evidence type="ECO:0000256" key="5">
    <source>
        <dbReference type="NCBIfam" id="TIGR00558"/>
    </source>
</evidence>
<dbReference type="PIRSF" id="PIRSF000190">
    <property type="entry name" value="Pyd_amn-ph_oxd"/>
    <property type="match status" value="1"/>
</dbReference>
<dbReference type="Pfam" id="PF10590">
    <property type="entry name" value="PNP_phzG_C"/>
    <property type="match status" value="1"/>
</dbReference>
<feature type="domain" description="Pyridoxamine 5'-phosphate oxidase N-terminal" evidence="7">
    <location>
        <begin position="40"/>
        <end position="152"/>
    </location>
</feature>
<comment type="caution">
    <text evidence="9">The sequence shown here is derived from an EMBL/GenBank/DDBJ whole genome shotgun (WGS) entry which is preliminary data.</text>
</comment>
<dbReference type="Pfam" id="PF01243">
    <property type="entry name" value="PNPOx_N"/>
    <property type="match status" value="1"/>
</dbReference>
<name>A0A5D0UD97_9ACTN</name>
<keyword evidence="2" id="KW-0285">Flavoprotein</keyword>
<feature type="binding site" evidence="6">
    <location>
        <begin position="73"/>
        <end position="74"/>
    </location>
    <ligand>
        <name>FMN</name>
        <dbReference type="ChEBI" id="CHEBI:58210"/>
    </ligand>
</feature>
<feature type="binding site" evidence="6">
    <location>
        <position position="192"/>
    </location>
    <ligand>
        <name>FMN</name>
        <dbReference type="ChEBI" id="CHEBI:58210"/>
    </ligand>
</feature>
<dbReference type="SUPFAM" id="SSF50475">
    <property type="entry name" value="FMN-binding split barrel"/>
    <property type="match status" value="1"/>
</dbReference>
<dbReference type="InterPro" id="IPR000659">
    <property type="entry name" value="Pyridox_Oxase"/>
</dbReference>
<dbReference type="OrthoDB" id="9780392at2"/>
<dbReference type="GO" id="GO:0010181">
    <property type="term" value="F:FMN binding"/>
    <property type="evidence" value="ECO:0007669"/>
    <property type="project" value="UniProtKB-UniRule"/>
</dbReference>
<keyword evidence="4 9" id="KW-0560">Oxidoreductase</keyword>
<evidence type="ECO:0000256" key="2">
    <source>
        <dbReference type="ARBA" id="ARBA00022630"/>
    </source>
</evidence>
<feature type="binding site" evidence="6">
    <location>
        <position position="182"/>
    </location>
    <ligand>
        <name>FMN</name>
        <dbReference type="ChEBI" id="CHEBI:58210"/>
    </ligand>
</feature>
<evidence type="ECO:0000313" key="9">
    <source>
        <dbReference type="EMBL" id="TYC16034.1"/>
    </source>
</evidence>
<feature type="binding site" evidence="6">
    <location>
        <position position="80"/>
    </location>
    <ligand>
        <name>FMN</name>
        <dbReference type="ChEBI" id="CHEBI:58210"/>
    </ligand>
</feature>
<dbReference type="NCBIfam" id="TIGR00558">
    <property type="entry name" value="pdxH"/>
    <property type="match status" value="1"/>
</dbReference>
<evidence type="ECO:0000259" key="7">
    <source>
        <dbReference type="Pfam" id="PF01243"/>
    </source>
</evidence>
<feature type="binding site" evidence="6">
    <location>
        <position position="102"/>
    </location>
    <ligand>
        <name>FMN</name>
        <dbReference type="ChEBI" id="CHEBI:58210"/>
    </ligand>
</feature>
<comment type="cofactor">
    <cofactor evidence="6">
        <name>FMN</name>
        <dbReference type="ChEBI" id="CHEBI:58210"/>
    </cofactor>
    <text evidence="6">Binds 1 FMN per subunit.</text>
</comment>
<keyword evidence="10" id="KW-1185">Reference proteome</keyword>
<dbReference type="PANTHER" id="PTHR10851:SF0">
    <property type="entry name" value="PYRIDOXINE-5'-PHOSPHATE OXIDASE"/>
    <property type="match status" value="1"/>
</dbReference>
<dbReference type="Proteomes" id="UP000322634">
    <property type="component" value="Unassembled WGS sequence"/>
</dbReference>
<evidence type="ECO:0000256" key="3">
    <source>
        <dbReference type="ARBA" id="ARBA00022643"/>
    </source>
</evidence>
<accession>A0A5D0UD97</accession>
<dbReference type="AlphaFoldDB" id="A0A5D0UD97"/>
<evidence type="ECO:0000313" key="10">
    <source>
        <dbReference type="Proteomes" id="UP000322634"/>
    </source>
</evidence>
<feature type="binding site" evidence="6">
    <location>
        <begin position="137"/>
        <end position="138"/>
    </location>
    <ligand>
        <name>FMN</name>
        <dbReference type="ChEBI" id="CHEBI:58210"/>
    </ligand>
</feature>
<dbReference type="GO" id="GO:0004733">
    <property type="term" value="F:pyridoxamine phosphate oxidase activity"/>
    <property type="evidence" value="ECO:0007669"/>
    <property type="project" value="UniProtKB-UniRule"/>
</dbReference>
<proteinExistence type="inferred from homology"/>
<gene>
    <name evidence="9" type="primary">pdxH</name>
    <name evidence="9" type="ORF">FXF65_11975</name>
</gene>
<protein>
    <recommendedName>
        <fullName evidence="5">Pyridoxamine 5'-phosphate oxidase</fullName>
        <ecNumber evidence="5">1.4.3.5</ecNumber>
    </recommendedName>
</protein>
<comment type="similarity">
    <text evidence="1">Belongs to the pyridoxamine 5'-phosphate oxidase family.</text>
</comment>
<sequence length="209" mass="23985">MPPNEEMKRMPTPLPTDPLRQFTRWRDEWLAADAQAPDAQAPGSAVLATADHHGRPSARWVDVAYVDHGFVYFTNHASRKAADVAVNPTAALCFGWLAKGRQVRAEGPVSRLDEVESDTYFATLPRSLQLLAWSSDQSAEIDDRQVVRERFDAERARFSGQEVPRPAHWGGYRLTPEEMEFWQRRADEIQDRVRYRRREEGWQAVRVAP</sequence>